<feature type="transmembrane region" description="Helical" evidence="1">
    <location>
        <begin position="56"/>
        <end position="80"/>
    </location>
</feature>
<dbReference type="VEuPathDB" id="AmoebaDB:NfTy_009140"/>
<keyword evidence="1" id="KW-1133">Transmembrane helix</keyword>
<keyword evidence="1" id="KW-0472">Membrane</keyword>
<keyword evidence="3" id="KW-1185">Reference proteome</keyword>
<evidence type="ECO:0000313" key="2">
    <source>
        <dbReference type="EMBL" id="KAF0973761.1"/>
    </source>
</evidence>
<keyword evidence="1" id="KW-0812">Transmembrane</keyword>
<evidence type="ECO:0000313" key="3">
    <source>
        <dbReference type="Proteomes" id="UP000444721"/>
    </source>
</evidence>
<feature type="transmembrane region" description="Helical" evidence="1">
    <location>
        <begin position="139"/>
        <end position="160"/>
    </location>
</feature>
<dbReference type="VEuPathDB" id="AmoebaDB:NF0075790"/>
<organism evidence="2 3">
    <name type="scientific">Naegleria fowleri</name>
    <name type="common">Brain eating amoeba</name>
    <dbReference type="NCBI Taxonomy" id="5763"/>
    <lineage>
        <taxon>Eukaryota</taxon>
        <taxon>Discoba</taxon>
        <taxon>Heterolobosea</taxon>
        <taxon>Tetramitia</taxon>
        <taxon>Eutetramitia</taxon>
        <taxon>Vahlkampfiidae</taxon>
        <taxon>Naegleria</taxon>
    </lineage>
</organism>
<sequence length="432" mass="48892">MKFHVFSISSLDGSSSLLQSEHKNPQATFQNNNNSSSSNSTNNTTSNFSYGLYQEIIVYSNIPFFAIFCGMLVVSVASFAIQYKTVRRNQKILFGLLFALLCFVIVNMLTRIGSELTVLIPDLDTAIKTNQYVKAVDRVVVILVLYVEMLILSHICKILLDTTKAINKISLIVYKRYQRFLITLLVIIAAVFTLVTVFVFIFAGISSSNIVHDTTTLNYILLALLVCGGLTFLFAAIMITILLNIIGKILLSSMNSELKTDVTQGSHLIKKNALSRAISLQIGLSISLLCQAFGFVCIPLTILWKYNMIIFHHVYNIALCIFIVFILSIFNPLKQIQQKFKPENGSNQRRRTTFDKMMERASVVSDSSVDYYYEYNDEDFVDEDDHTLDKEHYESSFYNISTTQRSKIHQPISTTTTTRFGSSLSLRIDNTR</sequence>
<dbReference type="GeneID" id="68114366"/>
<feature type="transmembrane region" description="Helical" evidence="1">
    <location>
        <begin position="180"/>
        <end position="205"/>
    </location>
</feature>
<dbReference type="AlphaFoldDB" id="A0A6A5BH34"/>
<feature type="transmembrane region" description="Helical" evidence="1">
    <location>
        <begin position="92"/>
        <end position="110"/>
    </location>
</feature>
<dbReference type="EMBL" id="VFQX01000058">
    <property type="protein sequence ID" value="KAF0973761.1"/>
    <property type="molecule type" value="Genomic_DNA"/>
</dbReference>
<feature type="transmembrane region" description="Helical" evidence="1">
    <location>
        <begin position="310"/>
        <end position="330"/>
    </location>
</feature>
<proteinExistence type="predicted"/>
<reference evidence="2 3" key="1">
    <citation type="journal article" date="2019" name="Sci. Rep.">
        <title>Nanopore sequencing improves the draft genome of the human pathogenic amoeba Naegleria fowleri.</title>
        <authorList>
            <person name="Liechti N."/>
            <person name="Schurch N."/>
            <person name="Bruggmann R."/>
            <person name="Wittwer M."/>
        </authorList>
    </citation>
    <scope>NUCLEOTIDE SEQUENCE [LARGE SCALE GENOMIC DNA]</scope>
    <source>
        <strain evidence="2 3">ATCC 30894</strain>
    </source>
</reference>
<evidence type="ECO:0008006" key="4">
    <source>
        <dbReference type="Google" id="ProtNLM"/>
    </source>
</evidence>
<name>A0A6A5BH34_NAEFO</name>
<dbReference type="OrthoDB" id="10512112at2759"/>
<dbReference type="RefSeq" id="XP_044558474.1">
    <property type="nucleotide sequence ID" value="XM_044710861.1"/>
</dbReference>
<evidence type="ECO:0000256" key="1">
    <source>
        <dbReference type="SAM" id="Phobius"/>
    </source>
</evidence>
<gene>
    <name evidence="2" type="ORF">FDP41_007148</name>
</gene>
<comment type="caution">
    <text evidence="2">The sequence shown here is derived from an EMBL/GenBank/DDBJ whole genome shotgun (WGS) entry which is preliminary data.</text>
</comment>
<feature type="transmembrane region" description="Helical" evidence="1">
    <location>
        <begin position="278"/>
        <end position="304"/>
    </location>
</feature>
<dbReference type="VEuPathDB" id="AmoebaDB:FDP41_007148"/>
<protein>
    <recommendedName>
        <fullName evidence="4">G-protein coupled receptors family 1 profile domain-containing protein</fullName>
    </recommendedName>
</protein>
<dbReference type="Proteomes" id="UP000444721">
    <property type="component" value="Unassembled WGS sequence"/>
</dbReference>
<accession>A0A6A5BH34</accession>
<feature type="transmembrane region" description="Helical" evidence="1">
    <location>
        <begin position="217"/>
        <end position="246"/>
    </location>
</feature>